<gene>
    <name evidence="1" type="ORF">M413DRAFT_398784</name>
</gene>
<accession>A0A0C2Y055</accession>
<dbReference type="EMBL" id="KN831776">
    <property type="protein sequence ID" value="KIM43228.1"/>
    <property type="molecule type" value="Genomic_DNA"/>
</dbReference>
<reference evidence="2" key="2">
    <citation type="submission" date="2015-01" db="EMBL/GenBank/DDBJ databases">
        <title>Evolutionary Origins and Diversification of the Mycorrhizal Mutualists.</title>
        <authorList>
            <consortium name="DOE Joint Genome Institute"/>
            <consortium name="Mycorrhizal Genomics Consortium"/>
            <person name="Kohler A."/>
            <person name="Kuo A."/>
            <person name="Nagy L.G."/>
            <person name="Floudas D."/>
            <person name="Copeland A."/>
            <person name="Barry K.W."/>
            <person name="Cichocki N."/>
            <person name="Veneault-Fourrey C."/>
            <person name="LaButti K."/>
            <person name="Lindquist E.A."/>
            <person name="Lipzen A."/>
            <person name="Lundell T."/>
            <person name="Morin E."/>
            <person name="Murat C."/>
            <person name="Riley R."/>
            <person name="Ohm R."/>
            <person name="Sun H."/>
            <person name="Tunlid A."/>
            <person name="Henrissat B."/>
            <person name="Grigoriev I.V."/>
            <person name="Hibbett D.S."/>
            <person name="Martin F."/>
        </authorList>
    </citation>
    <scope>NUCLEOTIDE SEQUENCE [LARGE SCALE GENOMIC DNA]</scope>
    <source>
        <strain evidence="2">h7</strain>
    </source>
</reference>
<dbReference type="Proteomes" id="UP000053424">
    <property type="component" value="Unassembled WGS sequence"/>
</dbReference>
<keyword evidence="2" id="KW-1185">Reference proteome</keyword>
<name>A0A0C2Y055_HEBCY</name>
<dbReference type="HOGENOM" id="CLU_1343404_0_0_1"/>
<sequence>MHRLSDTAAAVQEELKKIPELRKRLSNLNLGLFSTDLALVAHGIRTGYLVDVIASKDPPKTFSHLLSALRANAIPGEIFANVLHIYEPTSDQSFFVNTIRLVSRIEMLLSNSGSSNSKADNYPAFVQLHAPFRLLERAPEPLVYLLSSSFMPQPPSILSHAPFHLLPMSQVQVLRVLSPGFLWISTNASLHIIKQGDKKLPTQS</sequence>
<reference evidence="1 2" key="1">
    <citation type="submission" date="2014-04" db="EMBL/GenBank/DDBJ databases">
        <authorList>
            <consortium name="DOE Joint Genome Institute"/>
            <person name="Kuo A."/>
            <person name="Gay G."/>
            <person name="Dore J."/>
            <person name="Kohler A."/>
            <person name="Nagy L.G."/>
            <person name="Floudas D."/>
            <person name="Copeland A."/>
            <person name="Barry K.W."/>
            <person name="Cichocki N."/>
            <person name="Veneault-Fourrey C."/>
            <person name="LaButti K."/>
            <person name="Lindquist E.A."/>
            <person name="Lipzen A."/>
            <person name="Lundell T."/>
            <person name="Morin E."/>
            <person name="Murat C."/>
            <person name="Sun H."/>
            <person name="Tunlid A."/>
            <person name="Henrissat B."/>
            <person name="Grigoriev I.V."/>
            <person name="Hibbett D.S."/>
            <person name="Martin F."/>
            <person name="Nordberg H.P."/>
            <person name="Cantor M.N."/>
            <person name="Hua S.X."/>
        </authorList>
    </citation>
    <scope>NUCLEOTIDE SEQUENCE [LARGE SCALE GENOMIC DNA]</scope>
    <source>
        <strain evidence="2">h7</strain>
    </source>
</reference>
<organism evidence="1 2">
    <name type="scientific">Hebeloma cylindrosporum</name>
    <dbReference type="NCBI Taxonomy" id="76867"/>
    <lineage>
        <taxon>Eukaryota</taxon>
        <taxon>Fungi</taxon>
        <taxon>Dikarya</taxon>
        <taxon>Basidiomycota</taxon>
        <taxon>Agaricomycotina</taxon>
        <taxon>Agaricomycetes</taxon>
        <taxon>Agaricomycetidae</taxon>
        <taxon>Agaricales</taxon>
        <taxon>Agaricineae</taxon>
        <taxon>Hymenogastraceae</taxon>
        <taxon>Hebeloma</taxon>
    </lineage>
</organism>
<proteinExistence type="predicted"/>
<dbReference type="OrthoDB" id="3267419at2759"/>
<protein>
    <submittedName>
        <fullName evidence="1">Uncharacterized protein</fullName>
    </submittedName>
</protein>
<evidence type="ECO:0000313" key="1">
    <source>
        <dbReference type="EMBL" id="KIM43228.1"/>
    </source>
</evidence>
<evidence type="ECO:0000313" key="2">
    <source>
        <dbReference type="Proteomes" id="UP000053424"/>
    </source>
</evidence>
<dbReference type="AlphaFoldDB" id="A0A0C2Y055"/>